<dbReference type="PANTHER" id="PTHR43401">
    <property type="entry name" value="L-THREONINE 3-DEHYDROGENASE"/>
    <property type="match status" value="1"/>
</dbReference>
<dbReference type="Pfam" id="PF00107">
    <property type="entry name" value="ADH_zinc_N"/>
    <property type="match status" value="1"/>
</dbReference>
<dbReference type="InterPro" id="IPR011032">
    <property type="entry name" value="GroES-like_sf"/>
</dbReference>
<dbReference type="InterPro" id="IPR050129">
    <property type="entry name" value="Zn_alcohol_dh"/>
</dbReference>
<protein>
    <submittedName>
        <fullName evidence="6">Alcohol dehydrogenase</fullName>
    </submittedName>
</protein>
<dbReference type="CDD" id="cd08261">
    <property type="entry name" value="Zn_ADH7"/>
    <property type="match status" value="1"/>
</dbReference>
<dbReference type="GO" id="GO:0008270">
    <property type="term" value="F:zinc ion binding"/>
    <property type="evidence" value="ECO:0007669"/>
    <property type="project" value="InterPro"/>
</dbReference>
<keyword evidence="1 4" id="KW-0479">Metal-binding</keyword>
<evidence type="ECO:0000256" key="4">
    <source>
        <dbReference type="RuleBase" id="RU361277"/>
    </source>
</evidence>
<comment type="similarity">
    <text evidence="4">Belongs to the zinc-containing alcohol dehydrogenase family.</text>
</comment>
<dbReference type="SUPFAM" id="SSF50129">
    <property type="entry name" value="GroES-like"/>
    <property type="match status" value="1"/>
</dbReference>
<dbReference type="SUPFAM" id="SSF51735">
    <property type="entry name" value="NAD(P)-binding Rossmann-fold domains"/>
    <property type="match status" value="1"/>
</dbReference>
<dbReference type="InterPro" id="IPR013149">
    <property type="entry name" value="ADH-like_C"/>
</dbReference>
<evidence type="ECO:0000313" key="6">
    <source>
        <dbReference type="EMBL" id="ASS89883.1"/>
    </source>
</evidence>
<dbReference type="Proteomes" id="UP000214606">
    <property type="component" value="Chromosome"/>
</dbReference>
<evidence type="ECO:0000256" key="2">
    <source>
        <dbReference type="ARBA" id="ARBA00022833"/>
    </source>
</evidence>
<dbReference type="PROSITE" id="PS00059">
    <property type="entry name" value="ADH_ZINC"/>
    <property type="match status" value="1"/>
</dbReference>
<dbReference type="InterPro" id="IPR020843">
    <property type="entry name" value="ER"/>
</dbReference>
<comment type="cofactor">
    <cofactor evidence="4">
        <name>Zn(2+)</name>
        <dbReference type="ChEBI" id="CHEBI:29105"/>
    </cofactor>
</comment>
<sequence length="339" mass="37563">MKAIQVVSPGNIEIIEREKPIISNDNEVLIKIKMVGICGSDMHIYHGTNPLATLPRIIGHEVTGEVEEVGKDVTELNVGDKVVIEPIETCGKCYACRTGRRNVCRELEVYGVHRDGGMQEYIVMPKHLVHKVSTNLDWTEAVLVEPFTIGAQATWRGNVQNRDTVFIMGAGPIGLCCLKIAKLKGATCIVSDLSEERLLFAKSWGADYIINASKTNVREEIMKITNHEGANVVIDAVCIPQTFEDAVEVASVAGRVVILGFDPRHSHISQLPITKRELTILGSRLQTNQFPEVIKLLDEGTLKTEGMVTQQFSLDEIKQAISFIENKPNKVRKVVISFH</sequence>
<gene>
    <name evidence="6" type="ORF">AP3564_06175</name>
</gene>
<dbReference type="SMART" id="SM00829">
    <property type="entry name" value="PKS_ER"/>
    <property type="match status" value="1"/>
</dbReference>
<dbReference type="Pfam" id="PF08240">
    <property type="entry name" value="ADH_N"/>
    <property type="match status" value="1"/>
</dbReference>
<keyword evidence="2 4" id="KW-0862">Zinc</keyword>
<feature type="domain" description="Enoyl reductase (ER)" evidence="5">
    <location>
        <begin position="10"/>
        <end position="336"/>
    </location>
</feature>
<evidence type="ECO:0000259" key="5">
    <source>
        <dbReference type="SMART" id="SM00829"/>
    </source>
</evidence>
<accession>A0A223E3T9</accession>
<organism evidence="6 7">
    <name type="scientific">Aeribacillus pallidus</name>
    <dbReference type="NCBI Taxonomy" id="33936"/>
    <lineage>
        <taxon>Bacteria</taxon>
        <taxon>Bacillati</taxon>
        <taxon>Bacillota</taxon>
        <taxon>Bacilli</taxon>
        <taxon>Bacillales</taxon>
        <taxon>Bacillaceae</taxon>
        <taxon>Aeribacillus</taxon>
    </lineage>
</organism>
<name>A0A223E3T9_9BACI</name>
<dbReference type="RefSeq" id="WP_094244915.1">
    <property type="nucleotide sequence ID" value="NZ_CP017703.1"/>
</dbReference>
<dbReference type="Gene3D" id="3.90.180.10">
    <property type="entry name" value="Medium-chain alcohol dehydrogenases, catalytic domain"/>
    <property type="match status" value="1"/>
</dbReference>
<dbReference type="Gene3D" id="3.40.50.720">
    <property type="entry name" value="NAD(P)-binding Rossmann-like Domain"/>
    <property type="match status" value="1"/>
</dbReference>
<dbReference type="InterPro" id="IPR036291">
    <property type="entry name" value="NAD(P)-bd_dom_sf"/>
</dbReference>
<dbReference type="KEGG" id="apak:AP3564_06175"/>
<reference evidence="6 7" key="1">
    <citation type="submission" date="2016-10" db="EMBL/GenBank/DDBJ databases">
        <title>The whole genome sequencing and assembly of Aeribacillus pallidus KCTC3564 strain.</title>
        <authorList>
            <person name="Lee Y.-J."/>
            <person name="Park M.-K."/>
            <person name="Yi H."/>
            <person name="Bahn Y.-S."/>
            <person name="Kim J.F."/>
            <person name="Lee D.-W."/>
        </authorList>
    </citation>
    <scope>NUCLEOTIDE SEQUENCE [LARGE SCALE GENOMIC DNA]</scope>
    <source>
        <strain evidence="6 7">KCTC3564</strain>
    </source>
</reference>
<dbReference type="InterPro" id="IPR002328">
    <property type="entry name" value="ADH_Zn_CS"/>
</dbReference>
<evidence type="ECO:0000256" key="3">
    <source>
        <dbReference type="ARBA" id="ARBA00023002"/>
    </source>
</evidence>
<dbReference type="AlphaFoldDB" id="A0A223E3T9"/>
<dbReference type="InterPro" id="IPR013154">
    <property type="entry name" value="ADH-like_N"/>
</dbReference>
<evidence type="ECO:0000313" key="7">
    <source>
        <dbReference type="Proteomes" id="UP000214606"/>
    </source>
</evidence>
<keyword evidence="3" id="KW-0560">Oxidoreductase</keyword>
<evidence type="ECO:0000256" key="1">
    <source>
        <dbReference type="ARBA" id="ARBA00022723"/>
    </source>
</evidence>
<dbReference type="PANTHER" id="PTHR43401:SF2">
    <property type="entry name" value="L-THREONINE 3-DEHYDROGENASE"/>
    <property type="match status" value="1"/>
</dbReference>
<dbReference type="GO" id="GO:0016491">
    <property type="term" value="F:oxidoreductase activity"/>
    <property type="evidence" value="ECO:0007669"/>
    <property type="project" value="UniProtKB-KW"/>
</dbReference>
<dbReference type="EMBL" id="CP017703">
    <property type="protein sequence ID" value="ASS89883.1"/>
    <property type="molecule type" value="Genomic_DNA"/>
</dbReference>
<proteinExistence type="inferred from homology"/>